<feature type="compositionally biased region" description="Basic and acidic residues" evidence="1">
    <location>
        <begin position="224"/>
        <end position="242"/>
    </location>
</feature>
<accession>A0A2T7A4J0</accession>
<sequence>MNLSSSSSRNNADKQPENSEEGSQSSPNASVTLYPLYEQAEATKAKIESTVARLPRLAAQADEYLAQEMANVTDAYFDGIASEDTADAQKQIEEAIARLDAFYNDLGNRTQANNGSRNRAFTEPGPRPPWIFPASDISGQTGESSARGGRRQQLRSLGVLPGEPENDPAEHGLMHPGERVINMPPPPARRVTFGDSTIIGDSPTGPGFRRSFTFRSVVSALKRNPGESKREKVKDLWRNVRDRLKKNHNA</sequence>
<evidence type="ECO:0000313" key="3">
    <source>
        <dbReference type="Proteomes" id="UP000244722"/>
    </source>
</evidence>
<keyword evidence="3" id="KW-1185">Reference proteome</keyword>
<feature type="compositionally biased region" description="Polar residues" evidence="1">
    <location>
        <begin position="21"/>
        <end position="31"/>
    </location>
</feature>
<dbReference type="AlphaFoldDB" id="A0A2T7A4J0"/>
<dbReference type="OrthoDB" id="5415394at2759"/>
<feature type="compositionally biased region" description="Polar residues" evidence="1">
    <location>
        <begin position="1"/>
        <end position="10"/>
    </location>
</feature>
<feature type="region of interest" description="Disordered" evidence="1">
    <location>
        <begin position="183"/>
        <end position="208"/>
    </location>
</feature>
<feature type="region of interest" description="Disordered" evidence="1">
    <location>
        <begin position="1"/>
        <end position="33"/>
    </location>
</feature>
<evidence type="ECO:0000256" key="1">
    <source>
        <dbReference type="SAM" id="MobiDB-lite"/>
    </source>
</evidence>
<dbReference type="EMBL" id="NESQ01000024">
    <property type="protein sequence ID" value="PUU82661.1"/>
    <property type="molecule type" value="Genomic_DNA"/>
</dbReference>
<protein>
    <submittedName>
        <fullName evidence="2">Uncharacterized protein</fullName>
    </submittedName>
</protein>
<name>A0A2T7A4J0_TUBBO</name>
<dbReference type="Proteomes" id="UP000244722">
    <property type="component" value="Unassembled WGS sequence"/>
</dbReference>
<gene>
    <name evidence="2" type="ORF">B9Z19DRAFT_1120438</name>
</gene>
<evidence type="ECO:0000313" key="2">
    <source>
        <dbReference type="EMBL" id="PUU82661.1"/>
    </source>
</evidence>
<feature type="compositionally biased region" description="Polar residues" evidence="1">
    <location>
        <begin position="108"/>
        <end position="119"/>
    </location>
</feature>
<dbReference type="STRING" id="42251.A0A2T7A4J0"/>
<comment type="caution">
    <text evidence="2">The sequence shown here is derived from an EMBL/GenBank/DDBJ whole genome shotgun (WGS) entry which is preliminary data.</text>
</comment>
<reference evidence="2 3" key="1">
    <citation type="submission" date="2017-04" db="EMBL/GenBank/DDBJ databases">
        <title>Draft genome sequence of Tuber borchii Vittad., a whitish edible truffle.</title>
        <authorList>
            <consortium name="DOE Joint Genome Institute"/>
            <person name="Murat C."/>
            <person name="Kuo A."/>
            <person name="Barry K.W."/>
            <person name="Clum A."/>
            <person name="Dockter R.B."/>
            <person name="Fauchery L."/>
            <person name="Iotti M."/>
            <person name="Kohler A."/>
            <person name="Labutti K."/>
            <person name="Lindquist E.A."/>
            <person name="Lipzen A."/>
            <person name="Ohm R.A."/>
            <person name="Wang M."/>
            <person name="Grigoriev I.V."/>
            <person name="Zambonelli A."/>
            <person name="Martin F.M."/>
        </authorList>
    </citation>
    <scope>NUCLEOTIDE SEQUENCE [LARGE SCALE GENOMIC DNA]</scope>
    <source>
        <strain evidence="2 3">Tbo3840</strain>
    </source>
</reference>
<organism evidence="2 3">
    <name type="scientific">Tuber borchii</name>
    <name type="common">White truffle</name>
    <dbReference type="NCBI Taxonomy" id="42251"/>
    <lineage>
        <taxon>Eukaryota</taxon>
        <taxon>Fungi</taxon>
        <taxon>Dikarya</taxon>
        <taxon>Ascomycota</taxon>
        <taxon>Pezizomycotina</taxon>
        <taxon>Pezizomycetes</taxon>
        <taxon>Pezizales</taxon>
        <taxon>Tuberaceae</taxon>
        <taxon>Tuber</taxon>
    </lineage>
</organism>
<feature type="region of interest" description="Disordered" evidence="1">
    <location>
        <begin position="223"/>
        <end position="250"/>
    </location>
</feature>
<feature type="region of interest" description="Disordered" evidence="1">
    <location>
        <begin position="108"/>
        <end position="128"/>
    </location>
</feature>
<proteinExistence type="predicted"/>